<dbReference type="EMBL" id="CP036343">
    <property type="protein sequence ID" value="QDT91846.1"/>
    <property type="molecule type" value="Genomic_DNA"/>
</dbReference>
<keyword evidence="9" id="KW-0645">Protease</keyword>
<proteinExistence type="inferred from homology"/>
<feature type="compositionally biased region" description="Basic and acidic residues" evidence="7">
    <location>
        <begin position="333"/>
        <end position="345"/>
    </location>
</feature>
<evidence type="ECO:0000313" key="10">
    <source>
        <dbReference type="Proteomes" id="UP000316855"/>
    </source>
</evidence>
<dbReference type="SMART" id="SM00244">
    <property type="entry name" value="PHB"/>
    <property type="match status" value="1"/>
</dbReference>
<dbReference type="OrthoDB" id="9809197at2"/>
<sequence length="345" mass="39281">MSISFRRSGGFRQYLIPLIFVLIIVITVVARASVFTIDEATQAIVVQFGAPVGDPVTEPGLHFRIPFIQEVRKFDKRLLSWDGDPNQVPTVEEQFISIDTTARWKIVDPLKFLQSVQDEAGGRNRLNDILDSVVRDKIASSPLVNIVRSKDWEVTEEDLQRTMTGEREEEILLQKVETGRGEMVRDILKTAQQQMPQYGIELVDIQIKRLDYVESVQQQVFERMIAERQRIAEQFRSEGQGRASEIGGETERMLAEIESEAQKEAEIIRGEADAEVTRIYSEAFGSDPEFYSFLRTLESYSESLGESVTAILSSDSDYFRYLKSEAPAPDADQSPKEKETEKQQN</sequence>
<dbReference type="KEGG" id="gax:Pan161_35100"/>
<dbReference type="GO" id="GO:0006508">
    <property type="term" value="P:proteolysis"/>
    <property type="evidence" value="ECO:0007669"/>
    <property type="project" value="UniProtKB-KW"/>
</dbReference>
<dbReference type="InterPro" id="IPR010200">
    <property type="entry name" value="HflC"/>
</dbReference>
<evidence type="ECO:0000313" key="9">
    <source>
        <dbReference type="EMBL" id="QDT91846.1"/>
    </source>
</evidence>
<evidence type="ECO:0000259" key="8">
    <source>
        <dbReference type="SMART" id="SM00244"/>
    </source>
</evidence>
<dbReference type="InterPro" id="IPR001107">
    <property type="entry name" value="Band_7"/>
</dbReference>
<evidence type="ECO:0000256" key="7">
    <source>
        <dbReference type="SAM" id="MobiDB-lite"/>
    </source>
</evidence>
<comment type="similarity">
    <text evidence="2 6">Belongs to the band 7/mec-2 family. HflC subfamily.</text>
</comment>
<evidence type="ECO:0000256" key="3">
    <source>
        <dbReference type="ARBA" id="ARBA00022692"/>
    </source>
</evidence>
<gene>
    <name evidence="9" type="primary">hflC</name>
    <name evidence="9" type="ORF">Pan161_35100</name>
</gene>
<dbReference type="NCBIfam" id="TIGR01932">
    <property type="entry name" value="hflC"/>
    <property type="match status" value="1"/>
</dbReference>
<dbReference type="AlphaFoldDB" id="A0A517VFR5"/>
<dbReference type="CDD" id="cd03405">
    <property type="entry name" value="SPFH_HflC"/>
    <property type="match status" value="1"/>
</dbReference>
<reference evidence="9 10" key="1">
    <citation type="submission" date="2019-02" db="EMBL/GenBank/DDBJ databases">
        <title>Deep-cultivation of Planctomycetes and their phenomic and genomic characterization uncovers novel biology.</title>
        <authorList>
            <person name="Wiegand S."/>
            <person name="Jogler M."/>
            <person name="Boedeker C."/>
            <person name="Pinto D."/>
            <person name="Vollmers J."/>
            <person name="Rivas-Marin E."/>
            <person name="Kohn T."/>
            <person name="Peeters S.H."/>
            <person name="Heuer A."/>
            <person name="Rast P."/>
            <person name="Oberbeckmann S."/>
            <person name="Bunk B."/>
            <person name="Jeske O."/>
            <person name="Meyerdierks A."/>
            <person name="Storesund J.E."/>
            <person name="Kallscheuer N."/>
            <person name="Luecker S."/>
            <person name="Lage O.M."/>
            <person name="Pohl T."/>
            <person name="Merkel B.J."/>
            <person name="Hornburger P."/>
            <person name="Mueller R.-W."/>
            <person name="Bruemmer F."/>
            <person name="Labrenz M."/>
            <person name="Spormann A.M."/>
            <person name="Op den Camp H."/>
            <person name="Overmann J."/>
            <person name="Amann R."/>
            <person name="Jetten M.S.M."/>
            <person name="Mascher T."/>
            <person name="Medema M.H."/>
            <person name="Devos D.P."/>
            <person name="Kaster A.-K."/>
            <person name="Ovreas L."/>
            <person name="Rohde M."/>
            <person name="Galperin M.Y."/>
            <person name="Jogler C."/>
        </authorList>
    </citation>
    <scope>NUCLEOTIDE SEQUENCE [LARGE SCALE GENOMIC DNA]</scope>
    <source>
        <strain evidence="9 10">Pan161</strain>
    </source>
</reference>
<keyword evidence="9" id="KW-0378">Hydrolase</keyword>
<dbReference type="RefSeq" id="WP_145229030.1">
    <property type="nucleotide sequence ID" value="NZ_CP036343.1"/>
</dbReference>
<evidence type="ECO:0000256" key="1">
    <source>
        <dbReference type="ARBA" id="ARBA00004167"/>
    </source>
</evidence>
<keyword evidence="3" id="KW-0812">Transmembrane</keyword>
<feature type="region of interest" description="Disordered" evidence="7">
    <location>
        <begin position="323"/>
        <end position="345"/>
    </location>
</feature>
<dbReference type="PANTHER" id="PTHR42911">
    <property type="entry name" value="MODULATOR OF FTSH PROTEASE HFLC"/>
    <property type="match status" value="1"/>
</dbReference>
<keyword evidence="4" id="KW-1133">Transmembrane helix</keyword>
<organism evidence="9 10">
    <name type="scientific">Gimesia algae</name>
    <dbReference type="NCBI Taxonomy" id="2527971"/>
    <lineage>
        <taxon>Bacteria</taxon>
        <taxon>Pseudomonadati</taxon>
        <taxon>Planctomycetota</taxon>
        <taxon>Planctomycetia</taxon>
        <taxon>Planctomycetales</taxon>
        <taxon>Planctomycetaceae</taxon>
        <taxon>Gimesia</taxon>
    </lineage>
</organism>
<comment type="subcellular location">
    <subcellularLocation>
        <location evidence="1">Membrane</location>
        <topology evidence="1">Single-pass membrane protein</topology>
    </subcellularLocation>
</comment>
<protein>
    <recommendedName>
        <fullName evidence="6">Protein HflC</fullName>
    </recommendedName>
</protein>
<dbReference type="SUPFAM" id="SSF117892">
    <property type="entry name" value="Band 7/SPFH domain"/>
    <property type="match status" value="1"/>
</dbReference>
<accession>A0A517VFR5</accession>
<evidence type="ECO:0000256" key="5">
    <source>
        <dbReference type="ARBA" id="ARBA00023136"/>
    </source>
</evidence>
<evidence type="ECO:0000256" key="2">
    <source>
        <dbReference type="ARBA" id="ARBA00007862"/>
    </source>
</evidence>
<dbReference type="Pfam" id="PF01145">
    <property type="entry name" value="Band_7"/>
    <property type="match status" value="1"/>
</dbReference>
<dbReference type="Gene3D" id="3.30.479.30">
    <property type="entry name" value="Band 7 domain"/>
    <property type="match status" value="1"/>
</dbReference>
<dbReference type="InterPro" id="IPR036013">
    <property type="entry name" value="Band_7/SPFH_dom_sf"/>
</dbReference>
<dbReference type="PANTHER" id="PTHR42911:SF1">
    <property type="entry name" value="MODULATOR OF FTSH PROTEASE HFLC"/>
    <property type="match status" value="1"/>
</dbReference>
<evidence type="ECO:0000256" key="6">
    <source>
        <dbReference type="PIRNR" id="PIRNR005651"/>
    </source>
</evidence>
<keyword evidence="10" id="KW-1185">Reference proteome</keyword>
<dbReference type="GO" id="GO:0008233">
    <property type="term" value="F:peptidase activity"/>
    <property type="evidence" value="ECO:0007669"/>
    <property type="project" value="UniProtKB-KW"/>
</dbReference>
<name>A0A517VFR5_9PLAN</name>
<keyword evidence="5" id="KW-0472">Membrane</keyword>
<feature type="domain" description="Band 7" evidence="8">
    <location>
        <begin position="32"/>
        <end position="220"/>
    </location>
</feature>
<dbReference type="PIRSF" id="PIRSF005651">
    <property type="entry name" value="HflC"/>
    <property type="match status" value="1"/>
</dbReference>
<comment type="function">
    <text evidence="6">HflC and HflK could regulate a protease.</text>
</comment>
<evidence type="ECO:0000256" key="4">
    <source>
        <dbReference type="ARBA" id="ARBA00022989"/>
    </source>
</evidence>
<dbReference type="Proteomes" id="UP000316855">
    <property type="component" value="Chromosome"/>
</dbReference>
<dbReference type="GO" id="GO:0016020">
    <property type="term" value="C:membrane"/>
    <property type="evidence" value="ECO:0007669"/>
    <property type="project" value="UniProtKB-SubCell"/>
</dbReference>